<evidence type="ECO:0000256" key="4">
    <source>
        <dbReference type="ARBA" id="ARBA00022702"/>
    </source>
</evidence>
<dbReference type="GO" id="GO:0005576">
    <property type="term" value="C:extracellular region"/>
    <property type="evidence" value="ECO:0007669"/>
    <property type="project" value="UniProtKB-SubCell"/>
</dbReference>
<dbReference type="PROSITE" id="PS00473">
    <property type="entry name" value="GNRH"/>
    <property type="match status" value="1"/>
</dbReference>
<comment type="subcellular location">
    <subcellularLocation>
        <location evidence="1">Secreted</location>
    </subcellularLocation>
</comment>
<name>A0A386IQC7_SCYCA</name>
<keyword evidence="3" id="KW-0964">Secreted</keyword>
<keyword evidence="5" id="KW-0027">Amidation</keyword>
<keyword evidence="4" id="KW-0372">Hormone</keyword>
<reference evidence="7" key="2">
    <citation type="submission" date="2018-06" db="EMBL/GenBank/DDBJ databases">
        <authorList>
            <person name="Zhirakovskaya E."/>
        </authorList>
    </citation>
    <scope>NUCLEOTIDE SEQUENCE</scope>
    <source>
        <tissue evidence="7">Brain</tissue>
    </source>
</reference>
<evidence type="ECO:0000256" key="5">
    <source>
        <dbReference type="ARBA" id="ARBA00022815"/>
    </source>
</evidence>
<evidence type="ECO:0000256" key="1">
    <source>
        <dbReference type="ARBA" id="ARBA00004613"/>
    </source>
</evidence>
<proteinExistence type="evidence at transcript level"/>
<comment type="similarity">
    <text evidence="2">Belongs to the GnRH family.</text>
</comment>
<feature type="signal peptide" evidence="6">
    <location>
        <begin position="1"/>
        <end position="20"/>
    </location>
</feature>
<dbReference type="InterPro" id="IPR002012">
    <property type="entry name" value="GnRH"/>
</dbReference>
<evidence type="ECO:0000256" key="2">
    <source>
        <dbReference type="ARBA" id="ARBA00010968"/>
    </source>
</evidence>
<feature type="chain" id="PRO_5017212470" evidence="6">
    <location>
        <begin position="21"/>
        <end position="81"/>
    </location>
</feature>
<protein>
    <submittedName>
        <fullName evidence="7">GnRH1</fullName>
    </submittedName>
</protein>
<evidence type="ECO:0000256" key="3">
    <source>
        <dbReference type="ARBA" id="ARBA00022525"/>
    </source>
</evidence>
<dbReference type="EMBL" id="MH468810">
    <property type="protein sequence ID" value="AYD60161.1"/>
    <property type="molecule type" value="mRNA"/>
</dbReference>
<evidence type="ECO:0000256" key="6">
    <source>
        <dbReference type="SAM" id="SignalP"/>
    </source>
</evidence>
<sequence length="81" mass="9072">MKLLVCFALGSAIFVNFLSAQHWSFDLRPGGKREADDDLVESFQEDAGNVDGLTHNSRMGCPFPDCLRGTLAKFTPRRRKL</sequence>
<reference evidence="7" key="1">
    <citation type="journal article" date="2018" name="Front. Neurosci.">
        <title>Characterization of Gonadotropin-Releasing Hormone (GnRH) Genes From Cartilaginous Fish: Evolutionary Perspectives.</title>
        <authorList>
            <person name="Gaillard A.L."/>
            <person name="Tay B.H."/>
            <person name="Perez Sirkin D.I."/>
            <person name="Lafont A.G."/>
            <person name="De Flori C."/>
            <person name="Vissio P.G."/>
            <person name="Mazan S."/>
            <person name="Dufour S."/>
            <person name="Venkatesh B."/>
            <person name="Tostivint H."/>
        </authorList>
    </citation>
    <scope>NUCLEOTIDE SEQUENCE</scope>
    <source>
        <tissue evidence="7">Brain</tissue>
    </source>
</reference>
<organism evidence="7">
    <name type="scientific">Scyliorhinus canicula</name>
    <name type="common">Small-spotted catshark</name>
    <name type="synonym">Squalus canicula</name>
    <dbReference type="NCBI Taxonomy" id="7830"/>
    <lineage>
        <taxon>Eukaryota</taxon>
        <taxon>Metazoa</taxon>
        <taxon>Chordata</taxon>
        <taxon>Craniata</taxon>
        <taxon>Vertebrata</taxon>
        <taxon>Chondrichthyes</taxon>
        <taxon>Elasmobranchii</taxon>
        <taxon>Galeomorphii</taxon>
        <taxon>Galeoidea</taxon>
        <taxon>Carcharhiniformes</taxon>
        <taxon>Scyliorhinidae</taxon>
        <taxon>Scyliorhinus</taxon>
    </lineage>
</organism>
<dbReference type="GO" id="GO:0005179">
    <property type="term" value="F:hormone activity"/>
    <property type="evidence" value="ECO:0007669"/>
    <property type="project" value="UniProtKB-KW"/>
</dbReference>
<accession>A0A386IQC7</accession>
<keyword evidence="6" id="KW-0732">Signal</keyword>
<dbReference type="AlphaFoldDB" id="A0A386IQC7"/>
<evidence type="ECO:0000313" key="7">
    <source>
        <dbReference type="EMBL" id="AYD60161.1"/>
    </source>
</evidence>